<feature type="transmembrane region" description="Helical" evidence="1">
    <location>
        <begin position="28"/>
        <end position="44"/>
    </location>
</feature>
<proteinExistence type="predicted"/>
<evidence type="ECO:0000313" key="2">
    <source>
        <dbReference type="EMBL" id="CDW26037.1"/>
    </source>
</evidence>
<keyword evidence="1" id="KW-0472">Membrane</keyword>
<dbReference type="EMBL" id="HACA01008676">
    <property type="protein sequence ID" value="CDW26037.1"/>
    <property type="molecule type" value="Transcribed_RNA"/>
</dbReference>
<protein>
    <submittedName>
        <fullName evidence="2">Uncharacterized protein</fullName>
    </submittedName>
</protein>
<reference evidence="2" key="1">
    <citation type="submission" date="2014-05" db="EMBL/GenBank/DDBJ databases">
        <authorList>
            <person name="Chronopoulou M."/>
        </authorList>
    </citation>
    <scope>NUCLEOTIDE SEQUENCE</scope>
    <source>
        <tissue evidence="2">Whole organism</tissue>
    </source>
</reference>
<dbReference type="AlphaFoldDB" id="A0A0K2TK61"/>
<sequence length="59" mass="7359">MIYLQHKRTIINWYTFLRFLKFRIHKRVWIPTILLLYFCNILFIEPSKKFILIGRVDMG</sequence>
<accession>A0A0K2TK61</accession>
<name>A0A0K2TK61_LEPSM</name>
<evidence type="ECO:0000256" key="1">
    <source>
        <dbReference type="SAM" id="Phobius"/>
    </source>
</evidence>
<organism evidence="2">
    <name type="scientific">Lepeophtheirus salmonis</name>
    <name type="common">Salmon louse</name>
    <name type="synonym">Caligus salmonis</name>
    <dbReference type="NCBI Taxonomy" id="72036"/>
    <lineage>
        <taxon>Eukaryota</taxon>
        <taxon>Metazoa</taxon>
        <taxon>Ecdysozoa</taxon>
        <taxon>Arthropoda</taxon>
        <taxon>Crustacea</taxon>
        <taxon>Multicrustacea</taxon>
        <taxon>Hexanauplia</taxon>
        <taxon>Copepoda</taxon>
        <taxon>Siphonostomatoida</taxon>
        <taxon>Caligidae</taxon>
        <taxon>Lepeophtheirus</taxon>
    </lineage>
</organism>
<keyword evidence="1" id="KW-1133">Transmembrane helix</keyword>
<keyword evidence="1" id="KW-0812">Transmembrane</keyword>